<sequence>MNQAYNFLRLEGSPTIENPIKMDVKLKIDEDLMNSIIQQIKSDLFKPGSEWSRSVSEWSKSVSDWFKSVSDWFKVCTIVSMGAFTIGYYGAQKNVKMEKCMFVSSLVGIGCGLFTQNSIKNLDIFSFNVAFGLTTGLFVCLVSYKYGRHNPE</sequence>
<gene>
    <name evidence="2" type="ORF">OXX778_LOCUS21122</name>
</gene>
<accession>A0A814NYZ7</accession>
<evidence type="ECO:0000256" key="1">
    <source>
        <dbReference type="SAM" id="Phobius"/>
    </source>
</evidence>
<name>A0A814NYZ7_9BILA</name>
<proteinExistence type="predicted"/>
<dbReference type="Proteomes" id="UP000663879">
    <property type="component" value="Unassembled WGS sequence"/>
</dbReference>
<keyword evidence="1" id="KW-1133">Transmembrane helix</keyword>
<reference evidence="2" key="1">
    <citation type="submission" date="2021-02" db="EMBL/GenBank/DDBJ databases">
        <authorList>
            <person name="Nowell W R."/>
        </authorList>
    </citation>
    <scope>NUCLEOTIDE SEQUENCE</scope>
    <source>
        <strain evidence="2">Ploen Becks lab</strain>
    </source>
</reference>
<comment type="caution">
    <text evidence="2">The sequence shown here is derived from an EMBL/GenBank/DDBJ whole genome shotgun (WGS) entry which is preliminary data.</text>
</comment>
<evidence type="ECO:0000313" key="3">
    <source>
        <dbReference type="Proteomes" id="UP000663879"/>
    </source>
</evidence>
<feature type="transmembrane region" description="Helical" evidence="1">
    <location>
        <begin position="100"/>
        <end position="119"/>
    </location>
</feature>
<dbReference type="OrthoDB" id="440553at2759"/>
<keyword evidence="1" id="KW-0472">Membrane</keyword>
<dbReference type="EMBL" id="CAJNOC010007520">
    <property type="protein sequence ID" value="CAF1100450.1"/>
    <property type="molecule type" value="Genomic_DNA"/>
</dbReference>
<protein>
    <submittedName>
        <fullName evidence="2">Uncharacterized protein</fullName>
    </submittedName>
</protein>
<feature type="transmembrane region" description="Helical" evidence="1">
    <location>
        <begin position="125"/>
        <end position="144"/>
    </location>
</feature>
<evidence type="ECO:0000313" key="2">
    <source>
        <dbReference type="EMBL" id="CAF1100450.1"/>
    </source>
</evidence>
<keyword evidence="3" id="KW-1185">Reference proteome</keyword>
<organism evidence="2 3">
    <name type="scientific">Brachionus calyciflorus</name>
    <dbReference type="NCBI Taxonomy" id="104777"/>
    <lineage>
        <taxon>Eukaryota</taxon>
        <taxon>Metazoa</taxon>
        <taxon>Spiralia</taxon>
        <taxon>Gnathifera</taxon>
        <taxon>Rotifera</taxon>
        <taxon>Eurotatoria</taxon>
        <taxon>Monogononta</taxon>
        <taxon>Pseudotrocha</taxon>
        <taxon>Ploima</taxon>
        <taxon>Brachionidae</taxon>
        <taxon>Brachionus</taxon>
    </lineage>
</organism>
<dbReference type="AlphaFoldDB" id="A0A814NYZ7"/>
<keyword evidence="1" id="KW-0812">Transmembrane</keyword>
<feature type="transmembrane region" description="Helical" evidence="1">
    <location>
        <begin position="72"/>
        <end position="91"/>
    </location>
</feature>